<reference evidence="1 2" key="1">
    <citation type="submission" date="2018-06" db="EMBL/GenBank/DDBJ databases">
        <authorList>
            <consortium name="Pathogen Informatics"/>
            <person name="Doyle S."/>
        </authorList>
    </citation>
    <scope>NUCLEOTIDE SEQUENCE [LARGE SCALE GENOMIC DNA]</scope>
    <source>
        <strain evidence="1 2">NCTC5664</strain>
    </source>
</reference>
<dbReference type="AlphaFoldDB" id="A0A380DL18"/>
<keyword evidence="1" id="KW-0418">Kinase</keyword>
<evidence type="ECO:0000313" key="2">
    <source>
        <dbReference type="Proteomes" id="UP000254502"/>
    </source>
</evidence>
<dbReference type="EMBL" id="UHAQ01000002">
    <property type="protein sequence ID" value="SUK30734.1"/>
    <property type="molecule type" value="Genomic_DNA"/>
</dbReference>
<name>A0A380DL18_STAAU</name>
<dbReference type="GO" id="GO:0008741">
    <property type="term" value="F:ribulokinase activity"/>
    <property type="evidence" value="ECO:0007669"/>
    <property type="project" value="UniProtKB-EC"/>
</dbReference>
<sequence>MAQKLGLSKETMVSPFIIDAHASLLGIGLKKIKK</sequence>
<dbReference type="EC" id="2.7.1.16" evidence="1"/>
<organism evidence="1 2">
    <name type="scientific">Staphylococcus aureus</name>
    <dbReference type="NCBI Taxonomy" id="1280"/>
    <lineage>
        <taxon>Bacteria</taxon>
        <taxon>Bacillati</taxon>
        <taxon>Bacillota</taxon>
        <taxon>Bacilli</taxon>
        <taxon>Bacillales</taxon>
        <taxon>Staphylococcaceae</taxon>
        <taxon>Staphylococcus</taxon>
    </lineage>
</organism>
<gene>
    <name evidence="1" type="primary">araB_3</name>
    <name evidence="1" type="ORF">NCTC5664_00084</name>
</gene>
<dbReference type="Proteomes" id="UP000254502">
    <property type="component" value="Unassembled WGS sequence"/>
</dbReference>
<accession>A0A380DL18</accession>
<evidence type="ECO:0000313" key="1">
    <source>
        <dbReference type="EMBL" id="SUK30734.1"/>
    </source>
</evidence>
<keyword evidence="1" id="KW-0808">Transferase</keyword>
<protein>
    <submittedName>
        <fullName evidence="1">L-ribulokinase</fullName>
        <ecNumber evidence="1">2.7.1.16</ecNumber>
    </submittedName>
</protein>
<proteinExistence type="predicted"/>